<reference evidence="2" key="1">
    <citation type="submission" date="2016-10" db="EMBL/GenBank/DDBJ databases">
        <authorList>
            <person name="Varghese N."/>
            <person name="Submissions S."/>
        </authorList>
    </citation>
    <scope>NUCLEOTIDE SEQUENCE [LARGE SCALE GENOMIC DNA]</scope>
    <source>
        <strain evidence="2">DSM 18579</strain>
    </source>
</reference>
<sequence length="263" mass="29452">MPTISNTPLIFSNKVAHKGLMPTIKIIGAVLGFLCLTHTNLSQANDMFALEKIGCPIMPTKNITITDKTVSLSQNSDTWLISRDGSMTLNGKFVNLSENEQNKAEQFQQTVRDDLPNLLSTTHTLIDTNLEKLDTTIVDTLGKNSQLREKIKELKPIIFEELNQVINDKNNEVNLSIANLSAINENIESLSKKHGQEILKIALSEIAMKQLLAPKDQRINLSDLQNTLKERFASEDKKARALLETSCDMFANWQTLESGFIKQ</sequence>
<name>A0A1H9Y347_9GAMM</name>
<keyword evidence="2" id="KW-1185">Reference proteome</keyword>
<organism evidence="1 2">
    <name type="scientific">Thorsellia anophelis DSM 18579</name>
    <dbReference type="NCBI Taxonomy" id="1123402"/>
    <lineage>
        <taxon>Bacteria</taxon>
        <taxon>Pseudomonadati</taxon>
        <taxon>Pseudomonadota</taxon>
        <taxon>Gammaproteobacteria</taxon>
        <taxon>Enterobacterales</taxon>
        <taxon>Thorselliaceae</taxon>
        <taxon>Thorsellia</taxon>
    </lineage>
</organism>
<dbReference type="RefSeq" id="WP_093316401.1">
    <property type="nucleotide sequence ID" value="NZ_FOHV01000001.1"/>
</dbReference>
<dbReference type="Proteomes" id="UP000242642">
    <property type="component" value="Unassembled WGS sequence"/>
</dbReference>
<dbReference type="STRING" id="1123402.SAMN02583745_00017"/>
<dbReference type="EMBL" id="FOHV01000001">
    <property type="protein sequence ID" value="SES63073.1"/>
    <property type="molecule type" value="Genomic_DNA"/>
</dbReference>
<dbReference type="Pfam" id="PF11101">
    <property type="entry name" value="DUF2884"/>
    <property type="match status" value="1"/>
</dbReference>
<evidence type="ECO:0000313" key="1">
    <source>
        <dbReference type="EMBL" id="SES63073.1"/>
    </source>
</evidence>
<accession>A0A1H9Y347</accession>
<evidence type="ECO:0008006" key="3">
    <source>
        <dbReference type="Google" id="ProtNLM"/>
    </source>
</evidence>
<gene>
    <name evidence="1" type="ORF">SAMN02583745_00017</name>
</gene>
<dbReference type="AlphaFoldDB" id="A0A1H9Y347"/>
<evidence type="ECO:0000313" key="2">
    <source>
        <dbReference type="Proteomes" id="UP000242642"/>
    </source>
</evidence>
<dbReference type="InterPro" id="IPR021307">
    <property type="entry name" value="DUF2884"/>
</dbReference>
<dbReference type="OrthoDB" id="7057921at2"/>
<proteinExistence type="predicted"/>
<protein>
    <recommendedName>
        <fullName evidence="3">DUF2884 family protein</fullName>
    </recommendedName>
</protein>